<evidence type="ECO:0000313" key="4">
    <source>
        <dbReference type="Proteomes" id="UP000199406"/>
    </source>
</evidence>
<feature type="domain" description="HNH nuclease" evidence="2">
    <location>
        <begin position="281"/>
        <end position="333"/>
    </location>
</feature>
<feature type="region of interest" description="Disordered" evidence="1">
    <location>
        <begin position="125"/>
        <end position="148"/>
    </location>
</feature>
<protein>
    <recommendedName>
        <fullName evidence="2">HNH nuclease domain-containing protein</fullName>
    </recommendedName>
</protein>
<evidence type="ECO:0000313" key="3">
    <source>
        <dbReference type="EMBL" id="SDF16452.1"/>
    </source>
</evidence>
<evidence type="ECO:0000256" key="1">
    <source>
        <dbReference type="SAM" id="MobiDB-lite"/>
    </source>
</evidence>
<proteinExistence type="predicted"/>
<organism evidence="3 4">
    <name type="scientific">Blastococcus aurantiacus</name>
    <dbReference type="NCBI Taxonomy" id="1550231"/>
    <lineage>
        <taxon>Bacteria</taxon>
        <taxon>Bacillati</taxon>
        <taxon>Actinomycetota</taxon>
        <taxon>Actinomycetes</taxon>
        <taxon>Geodermatophilales</taxon>
        <taxon>Geodermatophilaceae</taxon>
        <taxon>Blastococcus</taxon>
    </lineage>
</organism>
<dbReference type="SMART" id="SM00507">
    <property type="entry name" value="HNHc"/>
    <property type="match status" value="1"/>
</dbReference>
<dbReference type="AlphaFoldDB" id="A0A1G7IUM8"/>
<dbReference type="STRING" id="1550231.SAMN05660662_1141"/>
<feature type="non-terminal residue" evidence="3">
    <location>
        <position position="1"/>
    </location>
</feature>
<dbReference type="CDD" id="cd00085">
    <property type="entry name" value="HNHc"/>
    <property type="match status" value="1"/>
</dbReference>
<gene>
    <name evidence="3" type="ORF">SAMN05660662_1141</name>
</gene>
<name>A0A1G7IUM8_9ACTN</name>
<keyword evidence="4" id="KW-1185">Reference proteome</keyword>
<dbReference type="InterPro" id="IPR003870">
    <property type="entry name" value="DUF222"/>
</dbReference>
<feature type="compositionally biased region" description="Basic and acidic residues" evidence="1">
    <location>
        <begin position="135"/>
        <end position="148"/>
    </location>
</feature>
<sequence length="369" mass="39490">RNRLDAVLARTVREGELTQASEHDGKASMSSWLRGHHRLSQGEASRLVRNGRALEQLPALAAAATAGAVTAEAVSVVAPVASAENLARAEAQDVDVPAIDAALTTVASTRPHAELRQVVGHYLARLDPDGTEPDPTEKRSLSLSKRTDGSLSFHGTLDAIGGEKLQAAVESILQASRPAGDTRTRAQQAADALVQLCDNALASGSLPTLRGHNPHVVATLDLADLMDTSTGAGAGRTGFGGIISAAKARWLACGGNVTRIVISPEGQPLDLGRSKRLVPPHLRRAVETRDRHCVFAGCDAPTHWCDVHHLVHWIDDGDTSLENSALLCERHHTKVHHGFRVERQPDGRWRTWRPDGTEIVVHQPFLVAA</sequence>
<dbReference type="RefSeq" id="WP_143030335.1">
    <property type="nucleotide sequence ID" value="NZ_FNBT01000002.1"/>
</dbReference>
<dbReference type="OrthoDB" id="5173535at2"/>
<reference evidence="4" key="1">
    <citation type="submission" date="2016-10" db="EMBL/GenBank/DDBJ databases">
        <authorList>
            <person name="Varghese N."/>
            <person name="Submissions S."/>
        </authorList>
    </citation>
    <scope>NUCLEOTIDE SEQUENCE [LARGE SCALE GENOMIC DNA]</scope>
    <source>
        <strain evidence="4">DSM 44268</strain>
    </source>
</reference>
<dbReference type="Pfam" id="PF02720">
    <property type="entry name" value="DUF222"/>
    <property type="match status" value="1"/>
</dbReference>
<accession>A0A1G7IUM8</accession>
<evidence type="ECO:0000259" key="2">
    <source>
        <dbReference type="SMART" id="SM00507"/>
    </source>
</evidence>
<dbReference type="Proteomes" id="UP000199406">
    <property type="component" value="Unassembled WGS sequence"/>
</dbReference>
<dbReference type="EMBL" id="FNBT01000002">
    <property type="protein sequence ID" value="SDF16452.1"/>
    <property type="molecule type" value="Genomic_DNA"/>
</dbReference>
<dbReference type="InterPro" id="IPR003615">
    <property type="entry name" value="HNH_nuc"/>
</dbReference>